<dbReference type="STRING" id="490622.A0A395NW72"/>
<keyword evidence="5" id="KW-1185">Reference proteome</keyword>
<proteinExistence type="predicted"/>
<evidence type="ECO:0000259" key="3">
    <source>
        <dbReference type="Pfam" id="PF25130"/>
    </source>
</evidence>
<comment type="caution">
    <text evidence="4">The sequence shown here is derived from an EMBL/GenBank/DDBJ whole genome shotgun (WGS) entry which is preliminary data.</text>
</comment>
<keyword evidence="2" id="KW-0472">Membrane</keyword>
<feature type="compositionally biased region" description="Polar residues" evidence="1">
    <location>
        <begin position="116"/>
        <end position="137"/>
    </location>
</feature>
<dbReference type="OrthoDB" id="5384459at2759"/>
<feature type="region of interest" description="Disordered" evidence="1">
    <location>
        <begin position="574"/>
        <end position="596"/>
    </location>
</feature>
<dbReference type="InterPro" id="IPR056722">
    <property type="entry name" value="DUF7820"/>
</dbReference>
<dbReference type="Pfam" id="PF25130">
    <property type="entry name" value="DUF7820"/>
    <property type="match status" value="1"/>
</dbReference>
<feature type="domain" description="DUF7820" evidence="3">
    <location>
        <begin position="389"/>
        <end position="692"/>
    </location>
</feature>
<dbReference type="Proteomes" id="UP000266272">
    <property type="component" value="Unassembled WGS sequence"/>
</dbReference>
<accession>A0A395NW72</accession>
<feature type="compositionally biased region" description="Low complexity" evidence="1">
    <location>
        <begin position="574"/>
        <end position="589"/>
    </location>
</feature>
<evidence type="ECO:0000313" key="4">
    <source>
        <dbReference type="EMBL" id="RFU80294.1"/>
    </source>
</evidence>
<feature type="transmembrane region" description="Helical" evidence="2">
    <location>
        <begin position="339"/>
        <end position="366"/>
    </location>
</feature>
<feature type="region of interest" description="Disordered" evidence="1">
    <location>
        <begin position="1"/>
        <end position="186"/>
    </location>
</feature>
<evidence type="ECO:0000313" key="5">
    <source>
        <dbReference type="Proteomes" id="UP000266272"/>
    </source>
</evidence>
<feature type="compositionally biased region" description="Polar residues" evidence="1">
    <location>
        <begin position="1"/>
        <end position="11"/>
    </location>
</feature>
<dbReference type="PANTHER" id="PTHR42078">
    <property type="entry name" value="GLUCAN 1, 4-ALPHA-GLUCOSIDASE"/>
    <property type="match status" value="1"/>
</dbReference>
<dbReference type="PANTHER" id="PTHR42078:SF1">
    <property type="entry name" value="GLUCAN 1, 4-ALPHA-GLUCOSIDASE"/>
    <property type="match status" value="1"/>
</dbReference>
<evidence type="ECO:0000256" key="1">
    <source>
        <dbReference type="SAM" id="MobiDB-lite"/>
    </source>
</evidence>
<keyword evidence="2" id="KW-1133">Transmembrane helix</keyword>
<feature type="region of interest" description="Disordered" evidence="1">
    <location>
        <begin position="249"/>
        <end position="323"/>
    </location>
</feature>
<reference evidence="4 5" key="1">
    <citation type="journal article" date="2018" name="PLoS Pathog.">
        <title>Evolution of structural diversity of trichothecenes, a family of toxins produced by plant pathogenic and entomopathogenic fungi.</title>
        <authorList>
            <person name="Proctor R.H."/>
            <person name="McCormick S.P."/>
            <person name="Kim H.S."/>
            <person name="Cardoza R.E."/>
            <person name="Stanley A.M."/>
            <person name="Lindo L."/>
            <person name="Kelly A."/>
            <person name="Brown D.W."/>
            <person name="Lee T."/>
            <person name="Vaughan M.M."/>
            <person name="Alexander N.J."/>
            <person name="Busman M."/>
            <person name="Gutierrez S."/>
        </authorList>
    </citation>
    <scope>NUCLEOTIDE SEQUENCE [LARGE SCALE GENOMIC DNA]</scope>
    <source>
        <strain evidence="4 5">IBT 40837</strain>
    </source>
</reference>
<dbReference type="AlphaFoldDB" id="A0A395NW72"/>
<protein>
    <recommendedName>
        <fullName evidence="3">DUF7820 domain-containing protein</fullName>
    </recommendedName>
</protein>
<name>A0A395NW72_TRIAR</name>
<sequence length="695" mass="75948">MDPFNRRSSAFSRKPVQRRSLRLSDDGSEDEDSYDMAAVAVADGFRPRDLAPADGSTSSATNDFAVASPTSSQARLLSQYPSHEQAPNSPTSNPPPAVPVRPSSAIKPPRPHDSLTLRNDGSTSIQTGPPLSSTPESSAGAPQIRPQSPYRGPTGPSHPYQMYPQRTLSNATSSTNQPGNRGPAHPYALYPQNIVASGDEAHHQIPVGFTASGDGYRRQIGPDGEEAGALVGPLGHTEELPPYTRYPDQSFAAKSPTTTTQEEDAVADTPTESITGAGGIGVATRNPEFSSTEEDLQPTQSRPSTRSHDDINATAQNDAEKPLMNKWQRRAKKKLWGIVPYWAICMLFIGVILIGIILGAVIGTVLSKHKQSHSSGSYGYPPPPPSLPADVKPLTTVPPGLPRLPFGNYELPPLVTNWTSKTCFNNSKQASAWSCNMPFSYYEMNIDPSDSREATKGYNLTLKAVDPSDAQFLWGTQPPKIISQTMMLVNDTFEPRRGPAWWLKVTYDKTVIVAEDNLTYKFKRWDNLGDPVADYGVIRSKAPSIGAKNGDKPWICTWPSTTLEIFIYPIQNSSSPNPTSKPKSTTTSSVPNAYPTDGLHPYPKTVKFLERRLSDNNGQAYCRQVKIINNGLDMENVMDDLGNTIIIEIDEKPDPDQSNPYRQRLVRRTWNGPSASTSRDVLQLTPCGCLWWAAA</sequence>
<feature type="compositionally biased region" description="Polar residues" evidence="1">
    <location>
        <begin position="164"/>
        <end position="179"/>
    </location>
</feature>
<feature type="compositionally biased region" description="Polar residues" evidence="1">
    <location>
        <begin position="55"/>
        <end position="82"/>
    </location>
</feature>
<organism evidence="4 5">
    <name type="scientific">Trichoderma arundinaceum</name>
    <dbReference type="NCBI Taxonomy" id="490622"/>
    <lineage>
        <taxon>Eukaryota</taxon>
        <taxon>Fungi</taxon>
        <taxon>Dikarya</taxon>
        <taxon>Ascomycota</taxon>
        <taxon>Pezizomycotina</taxon>
        <taxon>Sordariomycetes</taxon>
        <taxon>Hypocreomycetidae</taxon>
        <taxon>Hypocreales</taxon>
        <taxon>Hypocreaceae</taxon>
        <taxon>Trichoderma</taxon>
    </lineage>
</organism>
<gene>
    <name evidence="4" type="ORF">TARUN_1970</name>
</gene>
<evidence type="ECO:0000256" key="2">
    <source>
        <dbReference type="SAM" id="Phobius"/>
    </source>
</evidence>
<dbReference type="EMBL" id="PXOA01000118">
    <property type="protein sequence ID" value="RFU80294.1"/>
    <property type="molecule type" value="Genomic_DNA"/>
</dbReference>
<keyword evidence="2" id="KW-0812">Transmembrane</keyword>